<organism evidence="21 22">
    <name type="scientific">Orchesella dallaii</name>
    <dbReference type="NCBI Taxonomy" id="48710"/>
    <lineage>
        <taxon>Eukaryota</taxon>
        <taxon>Metazoa</taxon>
        <taxon>Ecdysozoa</taxon>
        <taxon>Arthropoda</taxon>
        <taxon>Hexapoda</taxon>
        <taxon>Collembola</taxon>
        <taxon>Entomobryomorpha</taxon>
        <taxon>Entomobryoidea</taxon>
        <taxon>Orchesellidae</taxon>
        <taxon>Orchesellinae</taxon>
        <taxon>Orchesella</taxon>
    </lineage>
</organism>
<dbReference type="Gene3D" id="3.40.190.10">
    <property type="entry name" value="Periplasmic binding protein-like II"/>
    <property type="match status" value="2"/>
</dbReference>
<keyword evidence="12" id="KW-0628">Postsynaptic cell membrane</keyword>
<dbReference type="Gene3D" id="3.40.50.2300">
    <property type="match status" value="2"/>
</dbReference>
<evidence type="ECO:0000259" key="20">
    <source>
        <dbReference type="SMART" id="SM00918"/>
    </source>
</evidence>
<evidence type="ECO:0000256" key="11">
    <source>
        <dbReference type="ARBA" id="ARBA00023180"/>
    </source>
</evidence>
<comment type="subcellular location">
    <subcellularLocation>
        <location evidence="1">Cell membrane</location>
        <topology evidence="1">Multi-pass membrane protein</topology>
    </subcellularLocation>
    <subcellularLocation>
        <location evidence="15">Postsynaptic cell membrane</location>
    </subcellularLocation>
</comment>
<feature type="transmembrane region" description="Helical" evidence="17">
    <location>
        <begin position="948"/>
        <end position="967"/>
    </location>
</feature>
<evidence type="ECO:0000256" key="6">
    <source>
        <dbReference type="ARBA" id="ARBA00022989"/>
    </source>
</evidence>
<feature type="domain" description="Ionotropic glutamate receptor C-terminal" evidence="19">
    <location>
        <begin position="557"/>
        <end position="916"/>
    </location>
</feature>
<feature type="chain" id="PRO_5046024855" description="Glutamate receptor ionotropic, NMDA 2B" evidence="18">
    <location>
        <begin position="20"/>
        <end position="1198"/>
    </location>
</feature>
<evidence type="ECO:0000256" key="18">
    <source>
        <dbReference type="SAM" id="SignalP"/>
    </source>
</evidence>
<evidence type="ECO:0000256" key="9">
    <source>
        <dbReference type="ARBA" id="ARBA00023136"/>
    </source>
</evidence>
<comment type="caution">
    <text evidence="21">The sequence shown here is derived from an EMBL/GenBank/DDBJ whole genome shotgun (WGS) entry which is preliminary data.</text>
</comment>
<dbReference type="InterPro" id="IPR001508">
    <property type="entry name" value="Iono_Glu_rcpt_met"/>
</dbReference>
<dbReference type="EMBL" id="CAXLJM020000004">
    <property type="protein sequence ID" value="CAL8070118.1"/>
    <property type="molecule type" value="Genomic_DNA"/>
</dbReference>
<dbReference type="SUPFAM" id="SSF53850">
    <property type="entry name" value="Periplasmic binding protein-like II"/>
    <property type="match status" value="1"/>
</dbReference>
<evidence type="ECO:0008006" key="23">
    <source>
        <dbReference type="Google" id="ProtNLM"/>
    </source>
</evidence>
<sequence>MGGLTRLACLLAVLQVANASLSSPNISLPLPLPVRSGGGRQSTINIGGNRKNQTRTRVRVQAPTPEASPPTQKLPQGVNDSSLYIGMILPHSIFHRKDYLKSITGAFASFKPKNGTEDMFSRFFNLEPLRHVVIRMITISPSPQDILSTLCEAFLTSNVSAIIYLTNTEKYTTATAASQYFLQLAGYLGLPVIAWNADNSGFQRRATSSSIDYNSEMVLQMAPSIHHQSAAMLSILIRYNWHQFAIVTSQIAGHDDFVQAVRDKVLESQFKFVILTNVLAVNETDLLPLVDSEARILLLYCTKEEAKWIMKAATMFGLTGAKYVWIVTQSVIGDSLTVTDVSYQEKDSQELPVGMLGVHFNTTFDSLKAEISNSLKVFMNGVIDFRNDARSHRISLTPNVSCDGQGEYAKWREGDHFYRALRNVTVEYPDSSRPALKFNHDGTIKNVELQIMNLRPTSGISEKNLAWEQIGTWHSWKKGDDDTQLDIKDIIWPGKSHKPPDGVPEKFHLKISFLEEAPYIKMTDPDPVTGKCSPDRGVLCRINNNSHVDYQSSQQSRLTLSNNTVENLAFLSNYRCCSGFNIDLLVKFAEDIGFTHELTRVGDSRWGTYVSHKWNGLIGELINRKADVALASLMINSEREAVVDFSVPFMDSGIAIMTAKRTGIISPTAFLEPFDASLWFLVCVVGIQVYSLFIFIFEWISPLGFNMKKYPSPGSRFSFFRSCWLVWARLFQASVHVDPPRGFTAKFVVHVWSMFAVVFLATYTANLAVFMITREETHQFVGIHDQRLSNPMSLKPAMKFATVVNTHTASLLAKHHPDMFTHMKQFNVATVSEGVNAVRRQELDAFIYDGPVLQYEVLQDTSETCKLLIEGSWYAHTGYGIAFPRNSKYLPLFNKFLMEYKENGDLERLRRFYFTGPCAAEQGRQSQPTTTVAKFNTFGTGPLALEQFLSVFLLLGIGVLVATVFVFCERAYANCIVSRVFDTDPNKKEKVNAAENKNKKPPPACLQLLSQNMGLPYSRTFYRAHKRDSNIKLFDHITSSFTIYDNPTTQHTITDYYHGFLESFVLRKMITCNDPICQRNFVKLENELKKCLIRLRQIENWGRLYDLNEIGRRSTIKQSSNALMRTRISTIERNHDEIVGKRICGDYSDYSIFSGTAGSVGIERNRVFRDQVIGAKGNHDNEEIGNQIIKVAEIETVL</sequence>
<feature type="domain" description="Ionotropic glutamate receptor L-glutamate and glycine-binding" evidence="20">
    <location>
        <begin position="567"/>
        <end position="623"/>
    </location>
</feature>
<dbReference type="InterPro" id="IPR019594">
    <property type="entry name" value="Glu/Gly-bd"/>
</dbReference>
<dbReference type="SMART" id="SM00918">
    <property type="entry name" value="Lig_chan-Glu_bd"/>
    <property type="match status" value="1"/>
</dbReference>
<keyword evidence="4" id="KW-1003">Cell membrane</keyword>
<keyword evidence="14" id="KW-0407">Ion channel</keyword>
<dbReference type="InterPro" id="IPR015683">
    <property type="entry name" value="Ionotropic_Glu_rcpt"/>
</dbReference>
<dbReference type="InterPro" id="IPR001828">
    <property type="entry name" value="ANF_lig-bd_rcpt"/>
</dbReference>
<evidence type="ECO:0000256" key="8">
    <source>
        <dbReference type="ARBA" id="ARBA00023065"/>
    </source>
</evidence>
<accession>A0ABP1PKM9</accession>
<evidence type="ECO:0000313" key="21">
    <source>
        <dbReference type="EMBL" id="CAL8070118.1"/>
    </source>
</evidence>
<evidence type="ECO:0000256" key="2">
    <source>
        <dbReference type="ARBA" id="ARBA00008685"/>
    </source>
</evidence>
<dbReference type="SMART" id="SM00079">
    <property type="entry name" value="PBPe"/>
    <property type="match status" value="1"/>
</dbReference>
<keyword evidence="22" id="KW-1185">Reference proteome</keyword>
<keyword evidence="8" id="KW-0406">Ion transport</keyword>
<evidence type="ECO:0000256" key="15">
    <source>
        <dbReference type="ARBA" id="ARBA00034100"/>
    </source>
</evidence>
<dbReference type="InterPro" id="IPR028082">
    <property type="entry name" value="Peripla_BP_I"/>
</dbReference>
<dbReference type="Pfam" id="PF10613">
    <property type="entry name" value="Lig_chan-Glu_bd"/>
    <property type="match status" value="1"/>
</dbReference>
<keyword evidence="18" id="KW-0732">Signal</keyword>
<keyword evidence="6 17" id="KW-1133">Transmembrane helix</keyword>
<dbReference type="Pfam" id="PF00060">
    <property type="entry name" value="Lig_chan"/>
    <property type="match status" value="1"/>
</dbReference>
<evidence type="ECO:0000256" key="17">
    <source>
        <dbReference type="SAM" id="Phobius"/>
    </source>
</evidence>
<evidence type="ECO:0000256" key="4">
    <source>
        <dbReference type="ARBA" id="ARBA00022475"/>
    </source>
</evidence>
<evidence type="ECO:0000256" key="16">
    <source>
        <dbReference type="SAM" id="MobiDB-lite"/>
    </source>
</evidence>
<evidence type="ECO:0000256" key="13">
    <source>
        <dbReference type="ARBA" id="ARBA00023286"/>
    </source>
</evidence>
<evidence type="ECO:0000256" key="3">
    <source>
        <dbReference type="ARBA" id="ARBA00022448"/>
    </source>
</evidence>
<reference evidence="21 22" key="1">
    <citation type="submission" date="2024-08" db="EMBL/GenBank/DDBJ databases">
        <authorList>
            <person name="Cucini C."/>
            <person name="Frati F."/>
        </authorList>
    </citation>
    <scope>NUCLEOTIDE SEQUENCE [LARGE SCALE GENOMIC DNA]</scope>
</reference>
<feature type="signal peptide" evidence="18">
    <location>
        <begin position="1"/>
        <end position="19"/>
    </location>
</feature>
<evidence type="ECO:0000313" key="22">
    <source>
        <dbReference type="Proteomes" id="UP001642540"/>
    </source>
</evidence>
<feature type="transmembrane region" description="Helical" evidence="17">
    <location>
        <begin position="676"/>
        <end position="697"/>
    </location>
</feature>
<dbReference type="PANTHER" id="PTHR18966">
    <property type="entry name" value="IONOTROPIC GLUTAMATE RECEPTOR"/>
    <property type="match status" value="1"/>
</dbReference>
<feature type="transmembrane region" description="Helical" evidence="17">
    <location>
        <begin position="747"/>
        <end position="770"/>
    </location>
</feature>
<dbReference type="Proteomes" id="UP001642540">
    <property type="component" value="Unassembled WGS sequence"/>
</dbReference>
<gene>
    <name evidence="21" type="ORF">ODALV1_LOCUS1082</name>
</gene>
<keyword evidence="5 17" id="KW-0812">Transmembrane</keyword>
<keyword evidence="3" id="KW-0813">Transport</keyword>
<protein>
    <recommendedName>
        <fullName evidence="23">Glutamate receptor ionotropic, NMDA 2B</fullName>
    </recommendedName>
</protein>
<comment type="similarity">
    <text evidence="2">Belongs to the glutamate-gated ion channel (TC 1.A.10.1) family.</text>
</comment>
<keyword evidence="10" id="KW-0675">Receptor</keyword>
<keyword evidence="7" id="KW-0770">Synapse</keyword>
<dbReference type="SUPFAM" id="SSF53822">
    <property type="entry name" value="Periplasmic binding protein-like I"/>
    <property type="match status" value="1"/>
</dbReference>
<keyword evidence="9 17" id="KW-0472">Membrane</keyword>
<dbReference type="Pfam" id="PF01094">
    <property type="entry name" value="ANF_receptor"/>
    <property type="match status" value="1"/>
</dbReference>
<evidence type="ECO:0000256" key="5">
    <source>
        <dbReference type="ARBA" id="ARBA00022692"/>
    </source>
</evidence>
<dbReference type="PRINTS" id="PR00177">
    <property type="entry name" value="NMDARECEPTOR"/>
</dbReference>
<evidence type="ECO:0000256" key="1">
    <source>
        <dbReference type="ARBA" id="ARBA00004651"/>
    </source>
</evidence>
<name>A0ABP1PKM9_9HEXA</name>
<evidence type="ECO:0000259" key="19">
    <source>
        <dbReference type="SMART" id="SM00079"/>
    </source>
</evidence>
<feature type="region of interest" description="Disordered" evidence="16">
    <location>
        <begin position="32"/>
        <end position="56"/>
    </location>
</feature>
<evidence type="ECO:0000256" key="12">
    <source>
        <dbReference type="ARBA" id="ARBA00023257"/>
    </source>
</evidence>
<keyword evidence="11" id="KW-0325">Glycoprotein</keyword>
<keyword evidence="13" id="KW-1071">Ligand-gated ion channel</keyword>
<evidence type="ECO:0000256" key="7">
    <source>
        <dbReference type="ARBA" id="ARBA00023018"/>
    </source>
</evidence>
<evidence type="ECO:0000256" key="14">
    <source>
        <dbReference type="ARBA" id="ARBA00023303"/>
    </source>
</evidence>
<evidence type="ECO:0000256" key="10">
    <source>
        <dbReference type="ARBA" id="ARBA00023170"/>
    </source>
</evidence>
<dbReference type="InterPro" id="IPR001320">
    <property type="entry name" value="Iontro_rcpt_C"/>
</dbReference>
<proteinExistence type="inferred from homology"/>